<sequence>MSRTLVEQLADFAASTTVETLPAEVVEDSKRVLLDSLGCAVVGLEVPKGSIGVEMGRVMGGPTGEATVFGTAHRTSPYGAAFANAETINALDFDTVLPPGHVAPYVLPGVLAVAEADGATGRSLTAAIAVSHEISYRFGRSMDYLRTPAGEKMEIPAVLGFTATVFGAAAAVAMVQGQGAEGLADTLGIAGAVTPVNSYRTWMENVPNSTIKYSMPGPVTQAGLNAAYAAQLGHTGDRMMLDDAEFGYARFIGTKRWEPAHLVDGLGEVWGFPGAHSYKPYPHCRVGHTPLDALRDLVREHDLAPHEIDAIRCWGEAWVERPVWLLNDVQHPHEAQFSIAHGLAVGAHMIEPGPAWQSPETLRDPSVLALMEKVTFAPHPDYVDALTSNPSSRPTRIEVDARGETFSADRTVPKGSPSDDPQVRMTTEEVIEKFRTNCAGRLAPASVDALVEGIMHLEEVDDVRGLLRHGGTSA</sequence>
<dbReference type="Pfam" id="PF19305">
    <property type="entry name" value="MmgE_PrpD_C"/>
    <property type="match status" value="1"/>
</dbReference>
<feature type="domain" description="MmgE/PrpD C-terminal" evidence="3">
    <location>
        <begin position="281"/>
        <end position="448"/>
    </location>
</feature>
<comment type="similarity">
    <text evidence="1">Belongs to the PrpD family.</text>
</comment>
<dbReference type="Proteomes" id="UP000307808">
    <property type="component" value="Unassembled WGS sequence"/>
</dbReference>
<proteinExistence type="inferred from homology"/>
<dbReference type="AlphaFoldDB" id="A0A4U2YQJ8"/>
<evidence type="ECO:0000313" key="4">
    <source>
        <dbReference type="EMBL" id="TKI63669.1"/>
    </source>
</evidence>
<dbReference type="OrthoDB" id="9797528at2"/>
<evidence type="ECO:0000259" key="2">
    <source>
        <dbReference type="Pfam" id="PF03972"/>
    </source>
</evidence>
<dbReference type="PANTHER" id="PTHR16943:SF8">
    <property type="entry name" value="2-METHYLCITRATE DEHYDRATASE"/>
    <property type="match status" value="1"/>
</dbReference>
<dbReference type="EMBL" id="SZPY01000001">
    <property type="protein sequence ID" value="TKI63669.1"/>
    <property type="molecule type" value="Genomic_DNA"/>
</dbReference>
<evidence type="ECO:0000313" key="5">
    <source>
        <dbReference type="Proteomes" id="UP000307808"/>
    </source>
</evidence>
<gene>
    <name evidence="4" type="ORF">FC770_00300</name>
</gene>
<dbReference type="InterPro" id="IPR042188">
    <property type="entry name" value="MmgE/PrpD_sf_2"/>
</dbReference>
<dbReference type="SUPFAM" id="SSF103378">
    <property type="entry name" value="2-methylcitrate dehydratase PrpD"/>
    <property type="match status" value="1"/>
</dbReference>
<dbReference type="InterPro" id="IPR045337">
    <property type="entry name" value="MmgE_PrpD_C"/>
</dbReference>
<dbReference type="Pfam" id="PF03972">
    <property type="entry name" value="MmgE_PrpD_N"/>
    <property type="match status" value="1"/>
</dbReference>
<reference evidence="4 5" key="1">
    <citation type="submission" date="2019-04" db="EMBL/GenBank/DDBJ databases">
        <authorList>
            <person name="Dong K."/>
        </authorList>
    </citation>
    <scope>NUCLEOTIDE SEQUENCE [LARGE SCALE GENOMIC DNA]</scope>
    <source>
        <strain evidence="5">dk3543</strain>
    </source>
</reference>
<dbReference type="Gene3D" id="1.10.4100.10">
    <property type="entry name" value="2-methylcitrate dehydratase PrpD"/>
    <property type="match status" value="1"/>
</dbReference>
<dbReference type="InterPro" id="IPR042183">
    <property type="entry name" value="MmgE/PrpD_sf_1"/>
</dbReference>
<dbReference type="InterPro" id="IPR045336">
    <property type="entry name" value="MmgE_PrpD_N"/>
</dbReference>
<feature type="domain" description="MmgE/PrpD N-terminal" evidence="2">
    <location>
        <begin position="7"/>
        <end position="258"/>
    </location>
</feature>
<comment type="caution">
    <text evidence="4">The sequence shown here is derived from an EMBL/GenBank/DDBJ whole genome shotgun (WGS) entry which is preliminary data.</text>
</comment>
<dbReference type="InterPro" id="IPR036148">
    <property type="entry name" value="MmgE/PrpD_sf"/>
</dbReference>
<evidence type="ECO:0000259" key="3">
    <source>
        <dbReference type="Pfam" id="PF19305"/>
    </source>
</evidence>
<dbReference type="GO" id="GO:0016829">
    <property type="term" value="F:lyase activity"/>
    <property type="evidence" value="ECO:0007669"/>
    <property type="project" value="InterPro"/>
</dbReference>
<organism evidence="4 5">
    <name type="scientific">Nocardioides jishulii</name>
    <dbReference type="NCBI Taxonomy" id="2575440"/>
    <lineage>
        <taxon>Bacteria</taxon>
        <taxon>Bacillati</taxon>
        <taxon>Actinomycetota</taxon>
        <taxon>Actinomycetes</taxon>
        <taxon>Propionibacteriales</taxon>
        <taxon>Nocardioidaceae</taxon>
        <taxon>Nocardioides</taxon>
    </lineage>
</organism>
<keyword evidence="5" id="KW-1185">Reference proteome</keyword>
<dbReference type="RefSeq" id="WP_137064134.1">
    <property type="nucleotide sequence ID" value="NZ_CP040748.1"/>
</dbReference>
<accession>A0A4U2YQJ8</accession>
<evidence type="ECO:0000256" key="1">
    <source>
        <dbReference type="ARBA" id="ARBA00006174"/>
    </source>
</evidence>
<dbReference type="InterPro" id="IPR005656">
    <property type="entry name" value="MmgE_PrpD"/>
</dbReference>
<dbReference type="Gene3D" id="3.30.1330.120">
    <property type="entry name" value="2-methylcitrate dehydratase PrpD"/>
    <property type="match status" value="1"/>
</dbReference>
<dbReference type="PANTHER" id="PTHR16943">
    <property type="entry name" value="2-METHYLCITRATE DEHYDRATASE-RELATED"/>
    <property type="match status" value="1"/>
</dbReference>
<protein>
    <submittedName>
        <fullName evidence="4">MmgE/PrpD family protein</fullName>
    </submittedName>
</protein>
<name>A0A4U2YQJ8_9ACTN</name>